<keyword evidence="3" id="KW-1185">Reference proteome</keyword>
<accession>A0A5B0P981</accession>
<evidence type="ECO:0000256" key="1">
    <source>
        <dbReference type="SAM" id="MobiDB-lite"/>
    </source>
</evidence>
<feature type="compositionally biased region" description="Polar residues" evidence="1">
    <location>
        <begin position="132"/>
        <end position="148"/>
    </location>
</feature>
<evidence type="ECO:0000313" key="3">
    <source>
        <dbReference type="Proteomes" id="UP000324748"/>
    </source>
</evidence>
<proteinExistence type="predicted"/>
<sequence>MSRMTVFIELAFLTWIQVYFVSSSFNLNILSGVDKASEEPRQLGTIDEAGRAPSVQTPAEIFWKSSGLSGLHVLSEAISAGTLGSTDASSDGFDSGRPGKVRKWLSIGPSSYQSEGHSESSNEPPSKKQHSNLDTTVASPATDSNTFWLPSGTRTSSILQKTLSHSQNSEASLSKICTNPISINPNQEVRGVFLGCIDPKFWAWAWVIWKHVGNLKSQELEENTGPFVSVLNDLFIEQKQSHQAETNIKQQPFDTHSCQKGIQKLSSLVWVLNLRVLEIMGLLNVYDEFYLEEQRTLMHWFVWFMSLYQEKISVQNLTEQGRYKVSVTDEGRFVYQKILKAIDVSNSDGKRVSYRISQPKHKFDEDLILWKELIISEAAVNMLCFYYKNTNYEKWKFAFGTNDFYFTDKLANCGTWWGDRPFGELPIHVNLLPWKSPLQPGLSIFGLNNLKIPSFCFERYVKPVNSFGYSFKIEEGEILEVQNSYHFFLGDQDQKLWAWLSWMHVQERNKLPVSYKPNLKLIIFAKNLLEKVIMERLDKKARLPLLLKLQNITQEGLHDLFELMWDMNEIILEYMGGNSSIETILNEQKSVQVFFEFLFCKQHRKKHPIEITGKSHNFDHAAQQQYLQYTIKTLFLLEKNNYLYELESPHQNHDQKIYISDKDILKFQIVVKILGNYYKSQNNQKWHTIFQEDQKFFNFLMRLSFSYYFRGNHDFYQQRNLPPIYSSDLLPWKKKYQNSNLSVSHAQFENPLENWEIKIIKESLKEFNGDIHTS</sequence>
<gene>
    <name evidence="2" type="ORF">PGT21_023757</name>
</gene>
<dbReference type="Proteomes" id="UP000324748">
    <property type="component" value="Unassembled WGS sequence"/>
</dbReference>
<feature type="compositionally biased region" description="Low complexity" evidence="1">
    <location>
        <begin position="110"/>
        <end position="121"/>
    </location>
</feature>
<name>A0A5B0P981_PUCGR</name>
<dbReference type="AlphaFoldDB" id="A0A5B0P981"/>
<reference evidence="2 3" key="1">
    <citation type="submission" date="2019-05" db="EMBL/GenBank/DDBJ databases">
        <title>Emergence of the Ug99 lineage of the wheat stem rust pathogen through somatic hybridization.</title>
        <authorList>
            <person name="Li F."/>
            <person name="Upadhyaya N.M."/>
            <person name="Sperschneider J."/>
            <person name="Matny O."/>
            <person name="Nguyen-Phuc H."/>
            <person name="Mago R."/>
            <person name="Raley C."/>
            <person name="Miller M.E."/>
            <person name="Silverstein K.A.T."/>
            <person name="Henningsen E."/>
            <person name="Hirsch C.D."/>
            <person name="Visser B."/>
            <person name="Pretorius Z.A."/>
            <person name="Steffenson B.J."/>
            <person name="Schwessinger B."/>
            <person name="Dodds P.N."/>
            <person name="Figueroa M."/>
        </authorList>
    </citation>
    <scope>NUCLEOTIDE SEQUENCE [LARGE SCALE GENOMIC DNA]</scope>
    <source>
        <strain evidence="2">21-0</strain>
    </source>
</reference>
<evidence type="ECO:0000313" key="2">
    <source>
        <dbReference type="EMBL" id="KAA1097911.1"/>
    </source>
</evidence>
<protein>
    <submittedName>
        <fullName evidence="2">Uncharacterized protein</fullName>
    </submittedName>
</protein>
<organism evidence="2 3">
    <name type="scientific">Puccinia graminis f. sp. tritici</name>
    <dbReference type="NCBI Taxonomy" id="56615"/>
    <lineage>
        <taxon>Eukaryota</taxon>
        <taxon>Fungi</taxon>
        <taxon>Dikarya</taxon>
        <taxon>Basidiomycota</taxon>
        <taxon>Pucciniomycotina</taxon>
        <taxon>Pucciniomycetes</taxon>
        <taxon>Pucciniales</taxon>
        <taxon>Pucciniaceae</taxon>
        <taxon>Puccinia</taxon>
    </lineage>
</organism>
<comment type="caution">
    <text evidence="2">The sequence shown here is derived from an EMBL/GenBank/DDBJ whole genome shotgun (WGS) entry which is preliminary data.</text>
</comment>
<dbReference type="EMBL" id="VSWC01000066">
    <property type="protein sequence ID" value="KAA1097911.1"/>
    <property type="molecule type" value="Genomic_DNA"/>
</dbReference>
<dbReference type="OrthoDB" id="2515550at2759"/>
<feature type="region of interest" description="Disordered" evidence="1">
    <location>
        <begin position="109"/>
        <end position="148"/>
    </location>
</feature>